<proteinExistence type="predicted"/>
<dbReference type="InterPro" id="IPR003593">
    <property type="entry name" value="AAA+_ATPase"/>
</dbReference>
<sequence>MTLRASAVTWNRGGALVVDGVTIDPRPGEMMGLLGPNGSGKSSLLTLMAGAAAPTSGRIELDGDDLTTLRRKHIARAVAVVDQHAHTDVDVTVRDVVRLGRIPHRGTFGPSADDESAVAAALEQTGLTDKAGCLWRRLSGGERQRAHIARALAQQPRELLLDEPTNHLDIHHQLEILALIARLPITSVVALHDLNLAALFCDRVVVMQDGRVVAAGDPADVLTEDLVARVYGVRAVVTRETGGRVHIRFEPGVPTPPSDAPPAPPARPREVSSAR</sequence>
<dbReference type="OrthoDB" id="3579586at2"/>
<dbReference type="InterPro" id="IPR027417">
    <property type="entry name" value="P-loop_NTPase"/>
</dbReference>
<dbReference type="SUPFAM" id="SSF52540">
    <property type="entry name" value="P-loop containing nucleoside triphosphate hydrolases"/>
    <property type="match status" value="1"/>
</dbReference>
<dbReference type="GeneID" id="85487371"/>
<evidence type="ECO:0000259" key="5">
    <source>
        <dbReference type="PROSITE" id="PS50893"/>
    </source>
</evidence>
<reference evidence="6 7" key="1">
    <citation type="submission" date="2016-10" db="EMBL/GenBank/DDBJ databases">
        <authorList>
            <person name="de Groot N.N."/>
        </authorList>
    </citation>
    <scope>NUCLEOTIDE SEQUENCE [LARGE SCALE GENOMIC DNA]</scope>
    <source>
        <strain evidence="6 7">DSM 44908</strain>
    </source>
</reference>
<keyword evidence="1" id="KW-0813">Transport</keyword>
<dbReference type="PROSITE" id="PS50893">
    <property type="entry name" value="ABC_TRANSPORTER_2"/>
    <property type="match status" value="1"/>
</dbReference>
<dbReference type="GO" id="GO:0016887">
    <property type="term" value="F:ATP hydrolysis activity"/>
    <property type="evidence" value="ECO:0007669"/>
    <property type="project" value="InterPro"/>
</dbReference>
<dbReference type="SMART" id="SM00382">
    <property type="entry name" value="AAA"/>
    <property type="match status" value="1"/>
</dbReference>
<dbReference type="CDD" id="cd03214">
    <property type="entry name" value="ABC_Iron-Siderophores_B12_Hemin"/>
    <property type="match status" value="1"/>
</dbReference>
<dbReference type="AlphaFoldDB" id="A0A1I0UBC3"/>
<dbReference type="GO" id="GO:0005524">
    <property type="term" value="F:ATP binding"/>
    <property type="evidence" value="ECO:0007669"/>
    <property type="project" value="UniProtKB-KW"/>
</dbReference>
<evidence type="ECO:0000313" key="7">
    <source>
        <dbReference type="Proteomes" id="UP000182054"/>
    </source>
</evidence>
<keyword evidence="3 6" id="KW-0067">ATP-binding</keyword>
<organism evidence="6 7">
    <name type="scientific">Rhodococcoides kroppenstedtii</name>
    <dbReference type="NCBI Taxonomy" id="293050"/>
    <lineage>
        <taxon>Bacteria</taxon>
        <taxon>Bacillati</taxon>
        <taxon>Actinomycetota</taxon>
        <taxon>Actinomycetes</taxon>
        <taxon>Mycobacteriales</taxon>
        <taxon>Nocardiaceae</taxon>
        <taxon>Rhodococcoides</taxon>
    </lineage>
</organism>
<name>A0A1I0UBC3_9NOCA</name>
<dbReference type="PANTHER" id="PTHR42794:SF2">
    <property type="entry name" value="ABC TRANSPORTER ATP-BINDING PROTEIN"/>
    <property type="match status" value="1"/>
</dbReference>
<feature type="domain" description="ABC transporter" evidence="5">
    <location>
        <begin position="3"/>
        <end position="234"/>
    </location>
</feature>
<evidence type="ECO:0000256" key="2">
    <source>
        <dbReference type="ARBA" id="ARBA00022741"/>
    </source>
</evidence>
<dbReference type="InterPro" id="IPR003439">
    <property type="entry name" value="ABC_transporter-like_ATP-bd"/>
</dbReference>
<feature type="compositionally biased region" description="Pro residues" evidence="4">
    <location>
        <begin position="253"/>
        <end position="266"/>
    </location>
</feature>
<dbReference type="PANTHER" id="PTHR42794">
    <property type="entry name" value="HEMIN IMPORT ATP-BINDING PROTEIN HMUV"/>
    <property type="match status" value="1"/>
</dbReference>
<evidence type="ECO:0000256" key="3">
    <source>
        <dbReference type="ARBA" id="ARBA00022840"/>
    </source>
</evidence>
<evidence type="ECO:0000256" key="1">
    <source>
        <dbReference type="ARBA" id="ARBA00022448"/>
    </source>
</evidence>
<keyword evidence="2" id="KW-0547">Nucleotide-binding</keyword>
<protein>
    <submittedName>
        <fullName evidence="6">Iron complex transport system ATP-binding protein</fullName>
    </submittedName>
</protein>
<evidence type="ECO:0000313" key="6">
    <source>
        <dbReference type="EMBL" id="SFA61173.1"/>
    </source>
</evidence>
<dbReference type="RefSeq" id="WP_068362930.1">
    <property type="nucleotide sequence ID" value="NZ_FOJN01000017.1"/>
</dbReference>
<feature type="region of interest" description="Disordered" evidence="4">
    <location>
        <begin position="248"/>
        <end position="275"/>
    </location>
</feature>
<evidence type="ECO:0000256" key="4">
    <source>
        <dbReference type="SAM" id="MobiDB-lite"/>
    </source>
</evidence>
<gene>
    <name evidence="6" type="ORF">SAMN05444374_11710</name>
</gene>
<dbReference type="FunFam" id="3.40.50.300:FF:000134">
    <property type="entry name" value="Iron-enterobactin ABC transporter ATP-binding protein"/>
    <property type="match status" value="1"/>
</dbReference>
<accession>A0A1I0UBC3</accession>
<dbReference type="EMBL" id="FOJN01000017">
    <property type="protein sequence ID" value="SFA61173.1"/>
    <property type="molecule type" value="Genomic_DNA"/>
</dbReference>
<dbReference type="Proteomes" id="UP000182054">
    <property type="component" value="Unassembled WGS sequence"/>
</dbReference>
<dbReference type="Pfam" id="PF00005">
    <property type="entry name" value="ABC_tran"/>
    <property type="match status" value="1"/>
</dbReference>
<dbReference type="Gene3D" id="3.40.50.300">
    <property type="entry name" value="P-loop containing nucleotide triphosphate hydrolases"/>
    <property type="match status" value="1"/>
</dbReference>